<comment type="caution">
    <text evidence="7">The sequence shown here is derived from an EMBL/GenBank/DDBJ whole genome shotgun (WGS) entry which is preliminary data.</text>
</comment>
<evidence type="ECO:0000256" key="4">
    <source>
        <dbReference type="ARBA" id="ARBA00023004"/>
    </source>
</evidence>
<dbReference type="Pfam" id="PF13183">
    <property type="entry name" value="Fer4_8"/>
    <property type="match status" value="1"/>
</dbReference>
<evidence type="ECO:0000256" key="2">
    <source>
        <dbReference type="ARBA" id="ARBA00022723"/>
    </source>
</evidence>
<evidence type="ECO:0000313" key="7">
    <source>
        <dbReference type="EMBL" id="MBM6662611.1"/>
    </source>
</evidence>
<dbReference type="PANTHER" id="PTHR43255">
    <property type="entry name" value="IRON-SULFUR-BINDING OXIDOREDUCTASE FADF-RELATED-RELATED"/>
    <property type="match status" value="1"/>
</dbReference>
<dbReference type="InterPro" id="IPR017896">
    <property type="entry name" value="4Fe4S_Fe-S-bd"/>
</dbReference>
<gene>
    <name evidence="7" type="ORF">H6B30_12755</name>
</gene>
<proteinExistence type="predicted"/>
<reference evidence="7 8" key="1">
    <citation type="journal article" date="2021" name="Sci. Rep.">
        <title>The distribution of antibiotic resistance genes in chicken gut microbiota commensals.</title>
        <authorList>
            <person name="Juricova H."/>
            <person name="Matiasovicova J."/>
            <person name="Kubasova T."/>
            <person name="Cejkova D."/>
            <person name="Rychlik I."/>
        </authorList>
    </citation>
    <scope>NUCLEOTIDE SEQUENCE [LARGE SCALE GENOMIC DNA]</scope>
    <source>
        <strain evidence="7 8">An819</strain>
    </source>
</reference>
<dbReference type="RefSeq" id="WP_205111190.1">
    <property type="nucleotide sequence ID" value="NZ_CAWUJD010000001.1"/>
</dbReference>
<evidence type="ECO:0000256" key="1">
    <source>
        <dbReference type="ARBA" id="ARBA00022485"/>
    </source>
</evidence>
<keyword evidence="8" id="KW-1185">Reference proteome</keyword>
<dbReference type="InterPro" id="IPR017900">
    <property type="entry name" value="4Fe4S_Fe_S_CS"/>
</dbReference>
<dbReference type="Proteomes" id="UP000764045">
    <property type="component" value="Unassembled WGS sequence"/>
</dbReference>
<dbReference type="PROSITE" id="PS00198">
    <property type="entry name" value="4FE4S_FER_1"/>
    <property type="match status" value="1"/>
</dbReference>
<organism evidence="7 8">
    <name type="scientific">Marseilla massiliensis</name>
    <dbReference type="NCBI Taxonomy" id="1841864"/>
    <lineage>
        <taxon>Bacteria</taxon>
        <taxon>Pseudomonadati</taxon>
        <taxon>Bacteroidota</taxon>
        <taxon>Bacteroidia</taxon>
        <taxon>Bacteroidales</taxon>
        <taxon>Prevotellaceae</taxon>
        <taxon>Marseilla</taxon>
    </lineage>
</organism>
<dbReference type="Gene3D" id="1.10.1060.10">
    <property type="entry name" value="Alpha-helical ferredoxin"/>
    <property type="match status" value="1"/>
</dbReference>
<keyword evidence="3" id="KW-0560">Oxidoreductase</keyword>
<sequence length="184" mass="20579">MEDKKRLSIKLAEDIGVDVSRCYQCGKCTAGCVLAPDMDIAPSFLMRLLQTGTEKADARVLGSTAIWLCLSCENCVARCPMEIDLPAIMDHLRELSRTGGRVNEKARPIVAFHKSFLDMVKHNGRTYEIGLVAEYKMRTMRLMQDVDIAPTMMAKGKLNIVPERLKDNGDKVGRIFANTIDKKD</sequence>
<accession>A0A938WMC9</accession>
<dbReference type="AlphaFoldDB" id="A0A938WMC9"/>
<protein>
    <submittedName>
        <fullName evidence="7">4Fe-4S dicluster domain-containing protein</fullName>
    </submittedName>
</protein>
<dbReference type="InterPro" id="IPR051460">
    <property type="entry name" value="HdrC_iron-sulfur_subunit"/>
</dbReference>
<dbReference type="GO" id="GO:0016491">
    <property type="term" value="F:oxidoreductase activity"/>
    <property type="evidence" value="ECO:0007669"/>
    <property type="project" value="UniProtKB-KW"/>
</dbReference>
<dbReference type="GO" id="GO:0005886">
    <property type="term" value="C:plasma membrane"/>
    <property type="evidence" value="ECO:0007669"/>
    <property type="project" value="TreeGrafter"/>
</dbReference>
<dbReference type="SUPFAM" id="SSF46548">
    <property type="entry name" value="alpha-helical ferredoxin"/>
    <property type="match status" value="1"/>
</dbReference>
<evidence type="ECO:0000256" key="3">
    <source>
        <dbReference type="ARBA" id="ARBA00023002"/>
    </source>
</evidence>
<dbReference type="GO" id="GO:0051539">
    <property type="term" value="F:4 iron, 4 sulfur cluster binding"/>
    <property type="evidence" value="ECO:0007669"/>
    <property type="project" value="UniProtKB-KW"/>
</dbReference>
<evidence type="ECO:0000259" key="6">
    <source>
        <dbReference type="Pfam" id="PF13183"/>
    </source>
</evidence>
<evidence type="ECO:0000256" key="5">
    <source>
        <dbReference type="ARBA" id="ARBA00023014"/>
    </source>
</evidence>
<evidence type="ECO:0000313" key="8">
    <source>
        <dbReference type="Proteomes" id="UP000764045"/>
    </source>
</evidence>
<keyword evidence="2" id="KW-0479">Metal-binding</keyword>
<keyword evidence="1" id="KW-0004">4Fe-4S</keyword>
<name>A0A938WMC9_9BACT</name>
<dbReference type="GO" id="GO:0046872">
    <property type="term" value="F:metal ion binding"/>
    <property type="evidence" value="ECO:0007669"/>
    <property type="project" value="UniProtKB-KW"/>
</dbReference>
<keyword evidence="4" id="KW-0408">Iron</keyword>
<dbReference type="PANTHER" id="PTHR43255:SF1">
    <property type="entry name" value="IRON-SULFUR-BINDING OXIDOREDUCTASE FADF-RELATED"/>
    <property type="match status" value="1"/>
</dbReference>
<feature type="domain" description="4Fe-4S ferredoxin-type" evidence="6">
    <location>
        <begin position="19"/>
        <end position="83"/>
    </location>
</feature>
<keyword evidence="5" id="KW-0411">Iron-sulfur</keyword>
<dbReference type="EMBL" id="JACJJL010000025">
    <property type="protein sequence ID" value="MBM6662611.1"/>
    <property type="molecule type" value="Genomic_DNA"/>
</dbReference>
<dbReference type="InterPro" id="IPR009051">
    <property type="entry name" value="Helical_ferredxn"/>
</dbReference>